<feature type="chain" id="PRO_5019775918" description="Oxygen tolerance domain protein" evidence="2">
    <location>
        <begin position="18"/>
        <end position="338"/>
    </location>
</feature>
<evidence type="ECO:0000313" key="4">
    <source>
        <dbReference type="Proteomes" id="UP000332594"/>
    </source>
</evidence>
<dbReference type="Proteomes" id="UP000332594">
    <property type="component" value="Unassembled WGS sequence"/>
</dbReference>
<evidence type="ECO:0000313" key="3">
    <source>
        <dbReference type="EMBL" id="VFS85197.1"/>
    </source>
</evidence>
<dbReference type="RefSeq" id="WP_134527841.1">
    <property type="nucleotide sequence ID" value="NZ_BJNO01000018.1"/>
</dbReference>
<organism evidence="3 4">
    <name type="scientific">Raoultella terrigena</name>
    <name type="common">Klebsiella terrigena</name>
    <dbReference type="NCBI Taxonomy" id="577"/>
    <lineage>
        <taxon>Bacteria</taxon>
        <taxon>Pseudomonadati</taxon>
        <taxon>Pseudomonadota</taxon>
        <taxon>Gammaproteobacteria</taxon>
        <taxon>Enterobacterales</taxon>
        <taxon>Enterobacteriaceae</taxon>
        <taxon>Klebsiella/Raoultella group</taxon>
        <taxon>Raoultella</taxon>
    </lineage>
</organism>
<keyword evidence="2" id="KW-0732">Signal</keyword>
<keyword evidence="1" id="KW-0472">Membrane</keyword>
<evidence type="ECO:0008006" key="5">
    <source>
        <dbReference type="Google" id="ProtNLM"/>
    </source>
</evidence>
<proteinExistence type="predicted"/>
<name>A0A485CKV8_RAOTE</name>
<keyword evidence="1" id="KW-0812">Transmembrane</keyword>
<protein>
    <recommendedName>
        <fullName evidence="5">Oxygen tolerance domain protein</fullName>
    </recommendedName>
</protein>
<gene>
    <name evidence="3" type="ORF">NCTC13038_05071</name>
</gene>
<dbReference type="AlphaFoldDB" id="A0A485CKV8"/>
<reference evidence="3 4" key="1">
    <citation type="submission" date="2019-03" db="EMBL/GenBank/DDBJ databases">
        <authorList>
            <consortium name="Pathogen Informatics"/>
        </authorList>
    </citation>
    <scope>NUCLEOTIDE SEQUENCE [LARGE SCALE GENOMIC DNA]</scope>
    <source>
        <strain evidence="3 4">NCTC13038</strain>
    </source>
</reference>
<evidence type="ECO:0000256" key="2">
    <source>
        <dbReference type="SAM" id="SignalP"/>
    </source>
</evidence>
<evidence type="ECO:0000256" key="1">
    <source>
        <dbReference type="SAM" id="Phobius"/>
    </source>
</evidence>
<keyword evidence="1" id="KW-1133">Transmembrane helix</keyword>
<accession>A0A485CKV8</accession>
<sequence>MKKALLWLLIATLPAHAAMDITRELDAPALLVPGQPVRVAVTYWTDSWFNPPPEWPDFAVKNGELLSTPLPSQLVTRKKNGITWSGIRLERLAAAWEQGTLRLPAVDVTVASASQGPVTVHLPALERRVKWPAGITQADHFLPASRLTITQDIRQYHAGKASALRVGDVIDRIVTVDALDALPAQIPPLLYAIAGRETQRLTPINTPLQGDRGDVTGTRRVERLRYLPTQSGTLVLPPVKLRWWNTASQQWQVAELAGETLRVAPARAAGAEASLRGTTAGERWWDLLWGSLAVLFIGGMWFTRRGLERSLRRLYGLWQNFWQPQPLPPLMPSGRKPR</sequence>
<feature type="signal peptide" evidence="2">
    <location>
        <begin position="1"/>
        <end position="17"/>
    </location>
</feature>
<feature type="transmembrane region" description="Helical" evidence="1">
    <location>
        <begin position="284"/>
        <end position="303"/>
    </location>
</feature>
<dbReference type="EMBL" id="CAADJG010000002">
    <property type="protein sequence ID" value="VFS85197.1"/>
    <property type="molecule type" value="Genomic_DNA"/>
</dbReference>